<comment type="caution">
    <text evidence="1">The sequence shown here is derived from an EMBL/GenBank/DDBJ whole genome shotgun (WGS) entry which is preliminary data.</text>
</comment>
<evidence type="ECO:0000313" key="2">
    <source>
        <dbReference type="Proteomes" id="UP000034181"/>
    </source>
</evidence>
<name>A0A0G0K5W6_9BACT</name>
<reference evidence="1 2" key="1">
    <citation type="journal article" date="2015" name="Nature">
        <title>rRNA introns, odd ribosomes, and small enigmatic genomes across a large radiation of phyla.</title>
        <authorList>
            <person name="Brown C.T."/>
            <person name="Hug L.A."/>
            <person name="Thomas B.C."/>
            <person name="Sharon I."/>
            <person name="Castelle C.J."/>
            <person name="Singh A."/>
            <person name="Wilkins M.J."/>
            <person name="Williams K.H."/>
            <person name="Banfield J.F."/>
        </authorList>
    </citation>
    <scope>NUCLEOTIDE SEQUENCE [LARGE SCALE GENOMIC DNA]</scope>
</reference>
<protein>
    <submittedName>
        <fullName evidence="1">Uncharacterized protein</fullName>
    </submittedName>
</protein>
<gene>
    <name evidence="1" type="ORF">US96_C0039G0018</name>
</gene>
<dbReference type="EMBL" id="LBUZ01000039">
    <property type="protein sequence ID" value="KKQ74182.1"/>
    <property type="molecule type" value="Genomic_DNA"/>
</dbReference>
<proteinExistence type="predicted"/>
<evidence type="ECO:0000313" key="1">
    <source>
        <dbReference type="EMBL" id="KKQ74182.1"/>
    </source>
</evidence>
<dbReference type="AlphaFoldDB" id="A0A0G0K5W6"/>
<organism evidence="1 2">
    <name type="scientific">Candidatus Woesebacteria bacterium GW2011_GWB1_38_5b</name>
    <dbReference type="NCBI Taxonomy" id="1618569"/>
    <lineage>
        <taxon>Bacteria</taxon>
        <taxon>Candidatus Woeseibacteriota</taxon>
    </lineage>
</organism>
<dbReference type="Proteomes" id="UP000034181">
    <property type="component" value="Unassembled WGS sequence"/>
</dbReference>
<sequence>MLLFEPSITNRGEMFTRRRGGFFIKQKVGRVGGVVILTTAAAYGFLPGETKASPPEQGVEQIQEEDPLIIVATPGSEPYETPYDALSTEYFNATRASIVRGRQLLGEYAVSQGLATQQNLEDYFNRDILYFIPGQSTPNGDVPVTPVPPVDGQHVPVFMVDQANRFGFFVPGREIQPGERNGFVAPFEGIDDFGNPQDFRWSFTEDGKVQGQNLANNVLIIGDGNEQAGFVAWIPGEAPEAAWYANLSQSEMAEIAINSQRLNWEGSPIPFNRIDIQQQANPIFTDISLYGVVLERPHLESVPVTTIDGQNTNIEAFVAPYQIQDNFGNYHILNIIVGLSDENDVMGRSILRNHSESVNHSYNNIPILELNDLLSPNTQHIVRLGVLSPGQRKGAIAYAQSVLDQYPDQRDLIYDRVSYVLTYTEDTFAFLDRIKNGQPVEQTPAYSPGGPWDINTE</sequence>
<accession>A0A0G0K5W6</accession>